<keyword evidence="11" id="KW-0055">Arginine biosynthesis</keyword>
<feature type="region of interest" description="CPSase" evidence="11">
    <location>
        <begin position="1"/>
        <end position="219"/>
    </location>
</feature>
<dbReference type="PRINTS" id="PR00096">
    <property type="entry name" value="GATASE"/>
</dbReference>
<evidence type="ECO:0000256" key="11">
    <source>
        <dbReference type="HAMAP-Rule" id="MF_01209"/>
    </source>
</evidence>
<proteinExistence type="inferred from homology"/>
<feature type="binding site" evidence="11">
    <location>
        <position position="268"/>
    </location>
    <ligand>
        <name>L-glutamine</name>
        <dbReference type="ChEBI" id="CHEBI:58359"/>
    </ligand>
</feature>
<dbReference type="Proteomes" id="UP000267654">
    <property type="component" value="Unassembled WGS sequence"/>
</dbReference>
<dbReference type="Gene3D" id="3.50.30.20">
    <property type="entry name" value="Carbamoyl-phosphate synthase small subunit, N-terminal domain"/>
    <property type="match status" value="1"/>
</dbReference>
<evidence type="ECO:0000256" key="10">
    <source>
        <dbReference type="ARBA" id="ARBA00049285"/>
    </source>
</evidence>
<evidence type="ECO:0000256" key="2">
    <source>
        <dbReference type="ARBA" id="ARBA00005077"/>
    </source>
</evidence>
<dbReference type="GO" id="GO:0006207">
    <property type="term" value="P:'de novo' pyrimidine nucleobase biosynthetic process"/>
    <property type="evidence" value="ECO:0007669"/>
    <property type="project" value="InterPro"/>
</dbReference>
<feature type="binding site" evidence="11">
    <location>
        <position position="337"/>
    </location>
    <ligand>
        <name>L-glutamine</name>
        <dbReference type="ChEBI" id="CHEBI:58359"/>
    </ligand>
</feature>
<dbReference type="Pfam" id="PF00117">
    <property type="entry name" value="GATase"/>
    <property type="match status" value="1"/>
</dbReference>
<keyword evidence="6 11" id="KW-0067">ATP-binding</keyword>
<evidence type="ECO:0000256" key="1">
    <source>
        <dbReference type="ARBA" id="ARBA00004812"/>
    </source>
</evidence>
<dbReference type="InterPro" id="IPR029062">
    <property type="entry name" value="Class_I_gatase-like"/>
</dbReference>
<evidence type="ECO:0000256" key="7">
    <source>
        <dbReference type="ARBA" id="ARBA00022962"/>
    </source>
</evidence>
<evidence type="ECO:0000256" key="3">
    <source>
        <dbReference type="ARBA" id="ARBA00007800"/>
    </source>
</evidence>
<dbReference type="GO" id="GO:0005524">
    <property type="term" value="F:ATP binding"/>
    <property type="evidence" value="ECO:0007669"/>
    <property type="project" value="UniProtKB-UniRule"/>
</dbReference>
<organism evidence="13 14">
    <name type="scientific">Aerophobetes bacterium</name>
    <dbReference type="NCBI Taxonomy" id="2030807"/>
    <lineage>
        <taxon>Bacteria</taxon>
        <taxon>Candidatus Aerophobota</taxon>
    </lineage>
</organism>
<feature type="binding site" evidence="11">
    <location>
        <position position="296"/>
    </location>
    <ligand>
        <name>L-glutamine</name>
        <dbReference type="ChEBI" id="CHEBI:58359"/>
    </ligand>
</feature>
<evidence type="ECO:0000313" key="14">
    <source>
        <dbReference type="Proteomes" id="UP000267654"/>
    </source>
</evidence>
<comment type="subunit">
    <text evidence="11">Composed of two chains; the small (or glutamine) chain promotes the hydrolysis of glutamine to ammonia, which is used by the large (or ammonia) chain to synthesize carbamoyl phosphate. Tetramer of heterodimers (alpha,beta)4.</text>
</comment>
<feature type="binding site" evidence="11">
    <location>
        <position position="270"/>
    </location>
    <ligand>
        <name>L-glutamine</name>
        <dbReference type="ChEBI" id="CHEBI:58359"/>
    </ligand>
</feature>
<keyword evidence="8 11" id="KW-0665">Pyrimidine biosynthesis</keyword>
<feature type="active site" evidence="11">
    <location>
        <position position="381"/>
    </location>
</feature>
<keyword evidence="11" id="KW-0028">Amino-acid biosynthesis</keyword>
<dbReference type="PROSITE" id="PS51273">
    <property type="entry name" value="GATASE_TYPE_1"/>
    <property type="match status" value="1"/>
</dbReference>
<evidence type="ECO:0000259" key="12">
    <source>
        <dbReference type="SMART" id="SM01097"/>
    </source>
</evidence>
<feature type="active site" description="Nucleophile" evidence="11">
    <location>
        <position position="295"/>
    </location>
</feature>
<comment type="catalytic activity">
    <reaction evidence="10 11">
        <text>L-glutamine + H2O = L-glutamate + NH4(+)</text>
        <dbReference type="Rhea" id="RHEA:15889"/>
        <dbReference type="ChEBI" id="CHEBI:15377"/>
        <dbReference type="ChEBI" id="CHEBI:28938"/>
        <dbReference type="ChEBI" id="CHEBI:29985"/>
        <dbReference type="ChEBI" id="CHEBI:58359"/>
    </reaction>
</comment>
<dbReference type="FunFam" id="3.50.30.20:FF:000001">
    <property type="entry name" value="Carbamoyl-phosphate synthase small chain"/>
    <property type="match status" value="1"/>
</dbReference>
<dbReference type="GO" id="GO:0006541">
    <property type="term" value="P:glutamine metabolic process"/>
    <property type="evidence" value="ECO:0007669"/>
    <property type="project" value="InterPro"/>
</dbReference>
<comment type="similarity">
    <text evidence="3 11">Belongs to the CarA family.</text>
</comment>
<dbReference type="Gene3D" id="3.40.50.880">
    <property type="match status" value="1"/>
</dbReference>
<feature type="binding site" evidence="11">
    <location>
        <position position="339"/>
    </location>
    <ligand>
        <name>L-glutamine</name>
        <dbReference type="ChEBI" id="CHEBI:58359"/>
    </ligand>
</feature>
<evidence type="ECO:0000256" key="4">
    <source>
        <dbReference type="ARBA" id="ARBA00022598"/>
    </source>
</evidence>
<feature type="binding site" evidence="11">
    <location>
        <position position="91"/>
    </location>
    <ligand>
        <name>L-glutamine</name>
        <dbReference type="ChEBI" id="CHEBI:58359"/>
    </ligand>
</feature>
<evidence type="ECO:0000256" key="8">
    <source>
        <dbReference type="ARBA" id="ARBA00022975"/>
    </source>
</evidence>
<dbReference type="NCBIfam" id="TIGR01368">
    <property type="entry name" value="CPSaseIIsmall"/>
    <property type="match status" value="1"/>
</dbReference>
<dbReference type="InterPro" id="IPR050472">
    <property type="entry name" value="Anth_synth/Amidotransfase"/>
</dbReference>
<accession>A0A662DAC6</accession>
<dbReference type="GO" id="GO:0004088">
    <property type="term" value="F:carbamoyl-phosphate synthase (glutamine-hydrolyzing) activity"/>
    <property type="evidence" value="ECO:0007669"/>
    <property type="project" value="UniProtKB-UniRule"/>
</dbReference>
<dbReference type="PRINTS" id="PR00099">
    <property type="entry name" value="CPSGATASE"/>
</dbReference>
<comment type="catalytic activity">
    <reaction evidence="9 11">
        <text>hydrogencarbonate + L-glutamine + 2 ATP + H2O = carbamoyl phosphate + L-glutamate + 2 ADP + phosphate + 2 H(+)</text>
        <dbReference type="Rhea" id="RHEA:18633"/>
        <dbReference type="ChEBI" id="CHEBI:15377"/>
        <dbReference type="ChEBI" id="CHEBI:15378"/>
        <dbReference type="ChEBI" id="CHEBI:17544"/>
        <dbReference type="ChEBI" id="CHEBI:29985"/>
        <dbReference type="ChEBI" id="CHEBI:30616"/>
        <dbReference type="ChEBI" id="CHEBI:43474"/>
        <dbReference type="ChEBI" id="CHEBI:58228"/>
        <dbReference type="ChEBI" id="CHEBI:58359"/>
        <dbReference type="ChEBI" id="CHEBI:456216"/>
        <dbReference type="EC" id="6.3.5.5"/>
    </reaction>
</comment>
<keyword evidence="7 11" id="KW-0315">Glutamine amidotransferase</keyword>
<dbReference type="UniPathway" id="UPA00070">
    <property type="reaction ID" value="UER00115"/>
</dbReference>
<feature type="active site" evidence="11">
    <location>
        <position position="379"/>
    </location>
</feature>
<dbReference type="PANTHER" id="PTHR43418:SF7">
    <property type="entry name" value="CARBAMOYL-PHOSPHATE SYNTHASE SMALL CHAIN"/>
    <property type="match status" value="1"/>
</dbReference>
<dbReference type="EC" id="6.3.5.5" evidence="11"/>
<dbReference type="UniPathway" id="UPA00068">
    <property type="reaction ID" value="UER00171"/>
</dbReference>
<dbReference type="InterPro" id="IPR006274">
    <property type="entry name" value="CarbamoylP_synth_ssu"/>
</dbReference>
<comment type="function">
    <text evidence="11">Small subunit of the glutamine-dependent carbamoyl phosphate synthetase (CPSase). CPSase catalyzes the formation of carbamoyl phosphate from the ammonia moiety of glutamine, carbonate, and phosphate donated by ATP, constituting the first step of 2 biosynthetic pathways, one leading to arginine and/or urea and the other to pyrimidine nucleotides. The small subunit (glutamine amidotransferase) binds and cleaves glutamine to supply the large subunit with the substrate ammonia.</text>
</comment>
<dbReference type="InterPro" id="IPR017926">
    <property type="entry name" value="GATASE"/>
</dbReference>
<dbReference type="SUPFAM" id="SSF52317">
    <property type="entry name" value="Class I glutamine amidotransferase-like"/>
    <property type="match status" value="1"/>
</dbReference>
<comment type="pathway">
    <text evidence="1 11">Pyrimidine metabolism; UMP biosynthesis via de novo pathway; (S)-dihydroorotate from bicarbonate: step 1/3.</text>
</comment>
<dbReference type="InterPro" id="IPR036480">
    <property type="entry name" value="CarbP_synth_ssu_N_sf"/>
</dbReference>
<feature type="binding site" evidence="11">
    <location>
        <position position="340"/>
    </location>
    <ligand>
        <name>L-glutamine</name>
        <dbReference type="ChEBI" id="CHEBI:58359"/>
    </ligand>
</feature>
<dbReference type="HAMAP" id="MF_01209">
    <property type="entry name" value="CPSase_S_chain"/>
    <property type="match status" value="1"/>
</dbReference>
<gene>
    <name evidence="11" type="primary">carA</name>
    <name evidence="13" type="ORF">DRI96_04135</name>
</gene>
<protein>
    <recommendedName>
        <fullName evidence="11">Carbamoyl phosphate synthase small chain</fullName>
        <ecNumber evidence="11">6.3.5.5</ecNumber>
    </recommendedName>
    <alternativeName>
        <fullName evidence="11">Carbamoyl phosphate synthetase glutamine chain</fullName>
    </alternativeName>
</protein>
<sequence length="406" mass="45069">MENTLGGQQRIIGLFPKLEISPLDLSSCFCILITKVYQEGDPLKANNRALLVLEDGKVFEGRAFGARKETTGEVVFNTSMMGYQEILTDPSYKGQIVTMTYPLIGNYGINPDDFESSKPWVEGFVVREKSRIFSNWRGEKSLEEFLEEYNIIGIEGVDTRALTRHIRLQGAMKGVISTCENDVKVLTEKARSCPGVVGVDLVKEVTCQEGYWWKKEGNYRVVVVDCGVKYNILRELSSLGCQVWVTPADTDADSILRLNPDGVVFSNGPGDPAAIPYVVQTAKNLIGKLPIFGICLGHQVISQALGGKTYKLKFGHHGGNHPVKDTRTGKIAITVQNHGFCVDVNSLPPEVEITHINLYDNTLEGIRHHELPLFSVQFHPEASPGPHDAKYLFKHFIELMEGKTDA</sequence>
<reference evidence="13 14" key="1">
    <citation type="submission" date="2018-06" db="EMBL/GenBank/DDBJ databases">
        <title>Extensive metabolic versatility and redundancy in microbially diverse, dynamic hydrothermal sediments.</title>
        <authorList>
            <person name="Dombrowski N."/>
            <person name="Teske A."/>
            <person name="Baker B.J."/>
        </authorList>
    </citation>
    <scope>NUCLEOTIDE SEQUENCE [LARGE SCALE GENOMIC DNA]</scope>
    <source>
        <strain evidence="13">B19_G9</strain>
    </source>
</reference>
<dbReference type="SUPFAM" id="SSF52021">
    <property type="entry name" value="Carbamoyl phosphate synthetase, small subunit N-terminal domain"/>
    <property type="match status" value="1"/>
</dbReference>
<dbReference type="PRINTS" id="PR00097">
    <property type="entry name" value="ANTSNTHASEII"/>
</dbReference>
<evidence type="ECO:0000256" key="5">
    <source>
        <dbReference type="ARBA" id="ARBA00022741"/>
    </source>
</evidence>
<dbReference type="AlphaFoldDB" id="A0A662DAC6"/>
<keyword evidence="4 11" id="KW-0436">Ligase</keyword>
<dbReference type="SMART" id="SM01097">
    <property type="entry name" value="CPSase_sm_chain"/>
    <property type="match status" value="1"/>
</dbReference>
<dbReference type="InterPro" id="IPR002474">
    <property type="entry name" value="CarbamoylP_synth_ssu_N"/>
</dbReference>
<evidence type="ECO:0000256" key="9">
    <source>
        <dbReference type="ARBA" id="ARBA00048816"/>
    </source>
</evidence>
<feature type="domain" description="Carbamoyl-phosphate synthase small subunit N-terminal" evidence="12">
    <location>
        <begin position="47"/>
        <end position="177"/>
    </location>
</feature>
<dbReference type="NCBIfam" id="NF009475">
    <property type="entry name" value="PRK12838.1"/>
    <property type="match status" value="1"/>
</dbReference>
<keyword evidence="5 11" id="KW-0547">Nucleotide-binding</keyword>
<dbReference type="Pfam" id="PF00988">
    <property type="entry name" value="CPSase_sm_chain"/>
    <property type="match status" value="1"/>
</dbReference>
<name>A0A662DAC6_UNCAE</name>
<dbReference type="EMBL" id="QMQB01000140">
    <property type="protein sequence ID" value="RLE12690.1"/>
    <property type="molecule type" value="Genomic_DNA"/>
</dbReference>
<dbReference type="GO" id="GO:0044205">
    <property type="term" value="P:'de novo' UMP biosynthetic process"/>
    <property type="evidence" value="ECO:0007669"/>
    <property type="project" value="UniProtKB-UniRule"/>
</dbReference>
<dbReference type="CDD" id="cd01744">
    <property type="entry name" value="GATase1_CPSase"/>
    <property type="match status" value="1"/>
</dbReference>
<dbReference type="InterPro" id="IPR035686">
    <property type="entry name" value="CPSase_GATase1"/>
</dbReference>
<feature type="binding site" evidence="11">
    <location>
        <position position="299"/>
    </location>
    <ligand>
        <name>L-glutamine</name>
        <dbReference type="ChEBI" id="CHEBI:58359"/>
    </ligand>
</feature>
<evidence type="ECO:0000256" key="6">
    <source>
        <dbReference type="ARBA" id="ARBA00022840"/>
    </source>
</evidence>
<comment type="pathway">
    <text evidence="2 11">Amino-acid biosynthesis; L-arginine biosynthesis; carbamoyl phosphate from bicarbonate: step 1/1.</text>
</comment>
<comment type="caution">
    <text evidence="13">The sequence shown here is derived from an EMBL/GenBank/DDBJ whole genome shotgun (WGS) entry which is preliminary data.</text>
</comment>
<evidence type="ECO:0000313" key="13">
    <source>
        <dbReference type="EMBL" id="RLE12690.1"/>
    </source>
</evidence>
<dbReference type="PANTHER" id="PTHR43418">
    <property type="entry name" value="MULTIFUNCTIONAL TRYPTOPHAN BIOSYNTHESIS PROTEIN-RELATED"/>
    <property type="match status" value="1"/>
</dbReference>
<dbReference type="GO" id="GO:0006526">
    <property type="term" value="P:L-arginine biosynthetic process"/>
    <property type="evidence" value="ECO:0007669"/>
    <property type="project" value="UniProtKB-UniRule"/>
</dbReference>